<dbReference type="PROSITE" id="PS51384">
    <property type="entry name" value="FAD_FR"/>
    <property type="match status" value="1"/>
</dbReference>
<evidence type="ECO:0000259" key="12">
    <source>
        <dbReference type="PROSITE" id="PS01033"/>
    </source>
</evidence>
<organism evidence="14 15">
    <name type="scientific">Streptomyces misionensis</name>
    <dbReference type="NCBI Taxonomy" id="67331"/>
    <lineage>
        <taxon>Bacteria</taxon>
        <taxon>Bacillati</taxon>
        <taxon>Actinomycetota</taxon>
        <taxon>Actinomycetes</taxon>
        <taxon>Kitasatosporales</taxon>
        <taxon>Streptomycetaceae</taxon>
        <taxon>Streptomyces</taxon>
    </lineage>
</organism>
<dbReference type="EMBL" id="FNTD01000004">
    <property type="protein sequence ID" value="SED87795.1"/>
    <property type="molecule type" value="Genomic_DNA"/>
</dbReference>
<dbReference type="InterPro" id="IPR017938">
    <property type="entry name" value="Riboflavin_synthase-like_b-brl"/>
</dbReference>
<dbReference type="Pfam" id="PF00042">
    <property type="entry name" value="Globin"/>
    <property type="match status" value="1"/>
</dbReference>
<comment type="catalytic activity">
    <reaction evidence="10">
        <text>2 nitric oxide + NADPH + 2 O2 = 2 nitrate + NADP(+) + H(+)</text>
        <dbReference type="Rhea" id="RHEA:19465"/>
        <dbReference type="ChEBI" id="CHEBI:15378"/>
        <dbReference type="ChEBI" id="CHEBI:15379"/>
        <dbReference type="ChEBI" id="CHEBI:16480"/>
        <dbReference type="ChEBI" id="CHEBI:17632"/>
        <dbReference type="ChEBI" id="CHEBI:57783"/>
        <dbReference type="ChEBI" id="CHEBI:58349"/>
        <dbReference type="EC" id="1.14.12.17"/>
    </reaction>
</comment>
<dbReference type="STRING" id="67331.SAMN04490357_6160"/>
<dbReference type="InterPro" id="IPR001433">
    <property type="entry name" value="OxRdtase_FAD/NAD-bd"/>
</dbReference>
<comment type="cofactor">
    <cofactor evidence="1">
        <name>heme b</name>
        <dbReference type="ChEBI" id="CHEBI:60344"/>
    </cofactor>
</comment>
<evidence type="ECO:0000256" key="9">
    <source>
        <dbReference type="ARBA" id="ARBA00048649"/>
    </source>
</evidence>
<dbReference type="InterPro" id="IPR008333">
    <property type="entry name" value="Cbr1-like_FAD-bd_dom"/>
</dbReference>
<proteinExistence type="inferred from homology"/>
<dbReference type="PROSITE" id="PS01033">
    <property type="entry name" value="GLOBIN"/>
    <property type="match status" value="1"/>
</dbReference>
<keyword evidence="8" id="KW-0520">NAD</keyword>
<dbReference type="InterPro" id="IPR039261">
    <property type="entry name" value="FNR_nucleotide-bd"/>
</dbReference>
<gene>
    <name evidence="14" type="ORF">SAMN04490357_6160</name>
</gene>
<dbReference type="Gene3D" id="2.40.30.10">
    <property type="entry name" value="Translation factors"/>
    <property type="match status" value="1"/>
</dbReference>
<dbReference type="SUPFAM" id="SSF46458">
    <property type="entry name" value="Globin-like"/>
    <property type="match status" value="1"/>
</dbReference>
<dbReference type="PRINTS" id="PR00410">
    <property type="entry name" value="PHEHYDRXLASE"/>
</dbReference>
<evidence type="ECO:0000259" key="13">
    <source>
        <dbReference type="PROSITE" id="PS51384"/>
    </source>
</evidence>
<evidence type="ECO:0000256" key="3">
    <source>
        <dbReference type="ARBA" id="ARBA00006401"/>
    </source>
</evidence>
<dbReference type="InterPro" id="IPR050415">
    <property type="entry name" value="MRET"/>
</dbReference>
<accession>A0A1H5E9L3</accession>
<feature type="region of interest" description="Disordered" evidence="11">
    <location>
        <begin position="455"/>
        <end position="483"/>
    </location>
</feature>
<dbReference type="InterPro" id="IPR000971">
    <property type="entry name" value="Globin"/>
</dbReference>
<feature type="compositionally biased region" description="Polar residues" evidence="11">
    <location>
        <begin position="38"/>
        <end position="47"/>
    </location>
</feature>
<evidence type="ECO:0000256" key="7">
    <source>
        <dbReference type="ARBA" id="ARBA00023014"/>
    </source>
</evidence>
<feature type="compositionally biased region" description="Low complexity" evidence="11">
    <location>
        <begin position="1"/>
        <end position="11"/>
    </location>
</feature>
<keyword evidence="5" id="KW-0408">Iron</keyword>
<dbReference type="AlphaFoldDB" id="A0A1H5E9L3"/>
<keyword evidence="5" id="KW-0479">Metal-binding</keyword>
<evidence type="ECO:0000256" key="6">
    <source>
        <dbReference type="ARBA" id="ARBA00022857"/>
    </source>
</evidence>
<feature type="domain" description="FAD-binding FR-type" evidence="13">
    <location>
        <begin position="234"/>
        <end position="334"/>
    </location>
</feature>
<evidence type="ECO:0000313" key="15">
    <source>
        <dbReference type="Proteomes" id="UP000182375"/>
    </source>
</evidence>
<evidence type="ECO:0000256" key="8">
    <source>
        <dbReference type="ARBA" id="ARBA00023027"/>
    </source>
</evidence>
<keyword evidence="5" id="KW-0001">2Fe-2S</keyword>
<evidence type="ECO:0000313" key="14">
    <source>
        <dbReference type="EMBL" id="SED87795.1"/>
    </source>
</evidence>
<evidence type="ECO:0000256" key="2">
    <source>
        <dbReference type="ARBA" id="ARBA00001974"/>
    </source>
</evidence>
<evidence type="ECO:0000256" key="10">
    <source>
        <dbReference type="ARBA" id="ARBA00049433"/>
    </source>
</evidence>
<evidence type="ECO:0000256" key="4">
    <source>
        <dbReference type="ARBA" id="ARBA00012229"/>
    </source>
</evidence>
<sequence>MTAAARAVHAKTAPKERADDRRATGAGNGTAARDVPQGESQPVNSTRSDAHDEYHALLARRDAMRLRRRLLSSTGRPDPGPGHPRAGHREFARSYDGAADQRIITRHLPLVTPFADLIGHLYDAMFERHPYLRSLFPDSMEFQRVHLERAFWYLIEHLDRPAEVTDFCARLGRDHRKLGVQPVHFEVFEHALAEGLRRNAGERWTEEMEQAWLRMLRFAVAAMVDGAAGALAEPPYWNGTVTAHELRRPDLAVLRVHTAEPFPYQAGQYTRIQSPLLPLTWRPYSIACAPRQDGELEFHIRRTGPGGVSDALVGRTRVGDPLRLGPAQGTMTLDNDPSRDVLIVAGGTGWATARALVEELSRRSLRRGAHLFVGARSLDDLYDTATLSRLEKNCPWLRVVPVIGEGPGAAADASVADAVARHGDWSGHIAYLSGPPMMVTATAYNLTALNLPPERIHHDPVDGTLAPPSRAPRLGAPEAITQG</sequence>
<evidence type="ECO:0000256" key="1">
    <source>
        <dbReference type="ARBA" id="ARBA00001970"/>
    </source>
</evidence>
<dbReference type="Gene3D" id="3.40.50.80">
    <property type="entry name" value="Nucleotide-binding domain of ferredoxin-NADP reductase (FNR) module"/>
    <property type="match status" value="1"/>
</dbReference>
<dbReference type="InterPro" id="IPR012292">
    <property type="entry name" value="Globin/Proto"/>
</dbReference>
<name>A0A1H5E9L3_9ACTN</name>
<dbReference type="InterPro" id="IPR009050">
    <property type="entry name" value="Globin-like_sf"/>
</dbReference>
<feature type="domain" description="Globin" evidence="12">
    <location>
        <begin position="95"/>
        <end position="228"/>
    </location>
</feature>
<keyword evidence="7" id="KW-0411">Iron-sulfur</keyword>
<reference evidence="14 15" key="1">
    <citation type="submission" date="2016-10" db="EMBL/GenBank/DDBJ databases">
        <authorList>
            <person name="de Groot N.N."/>
        </authorList>
    </citation>
    <scope>NUCLEOTIDE SEQUENCE [LARGE SCALE GENOMIC DNA]</scope>
    <source>
        <strain evidence="14 15">DSM 40306</strain>
    </source>
</reference>
<comment type="similarity">
    <text evidence="3">In the C-terminal section; belongs to the flavoprotein pyridine nucleotide cytochrome reductase family.</text>
</comment>
<dbReference type="InterPro" id="IPR017927">
    <property type="entry name" value="FAD-bd_FR_type"/>
</dbReference>
<protein>
    <recommendedName>
        <fullName evidence="4">nitric oxide dioxygenase</fullName>
        <ecNumber evidence="4">1.14.12.17</ecNumber>
    </recommendedName>
</protein>
<dbReference type="CDD" id="cd06187">
    <property type="entry name" value="O2ase_reductase_like"/>
    <property type="match status" value="1"/>
</dbReference>
<dbReference type="Gene3D" id="1.10.490.10">
    <property type="entry name" value="Globins"/>
    <property type="match status" value="1"/>
</dbReference>
<dbReference type="SUPFAM" id="SSF52343">
    <property type="entry name" value="Ferredoxin reductase-like, C-terminal NADP-linked domain"/>
    <property type="match status" value="1"/>
</dbReference>
<dbReference type="GO" id="GO:0008941">
    <property type="term" value="F:nitric oxide dioxygenase NAD(P)H activity"/>
    <property type="evidence" value="ECO:0007669"/>
    <property type="project" value="UniProtKB-EC"/>
</dbReference>
<dbReference type="Proteomes" id="UP000182375">
    <property type="component" value="Unassembled WGS sequence"/>
</dbReference>
<dbReference type="PANTHER" id="PTHR47354">
    <property type="entry name" value="NADH OXIDOREDUCTASE HCR"/>
    <property type="match status" value="1"/>
</dbReference>
<feature type="region of interest" description="Disordered" evidence="11">
    <location>
        <begin position="1"/>
        <end position="51"/>
    </location>
</feature>
<dbReference type="GO" id="GO:0051537">
    <property type="term" value="F:2 iron, 2 sulfur cluster binding"/>
    <property type="evidence" value="ECO:0007669"/>
    <property type="project" value="UniProtKB-KW"/>
</dbReference>
<evidence type="ECO:0000256" key="11">
    <source>
        <dbReference type="SAM" id="MobiDB-lite"/>
    </source>
</evidence>
<dbReference type="Pfam" id="PF00175">
    <property type="entry name" value="NAD_binding_1"/>
    <property type="match status" value="1"/>
</dbReference>
<dbReference type="CDD" id="cd19753">
    <property type="entry name" value="Mb-like_oxidoreductase"/>
    <property type="match status" value="1"/>
</dbReference>
<dbReference type="PANTHER" id="PTHR47354:SF5">
    <property type="entry name" value="PROTEIN RFBI"/>
    <property type="match status" value="1"/>
</dbReference>
<comment type="cofactor">
    <cofactor evidence="2">
        <name>FAD</name>
        <dbReference type="ChEBI" id="CHEBI:57692"/>
    </cofactor>
</comment>
<dbReference type="EC" id="1.14.12.17" evidence="4"/>
<keyword evidence="6" id="KW-0521">NADP</keyword>
<dbReference type="GO" id="GO:0019825">
    <property type="term" value="F:oxygen binding"/>
    <property type="evidence" value="ECO:0007669"/>
    <property type="project" value="InterPro"/>
</dbReference>
<comment type="catalytic activity">
    <reaction evidence="9">
        <text>2 nitric oxide + NADH + 2 O2 = 2 nitrate + NAD(+) + H(+)</text>
        <dbReference type="Rhea" id="RHEA:19469"/>
        <dbReference type="ChEBI" id="CHEBI:15378"/>
        <dbReference type="ChEBI" id="CHEBI:15379"/>
        <dbReference type="ChEBI" id="CHEBI:16480"/>
        <dbReference type="ChEBI" id="CHEBI:17632"/>
        <dbReference type="ChEBI" id="CHEBI:57540"/>
        <dbReference type="ChEBI" id="CHEBI:57945"/>
        <dbReference type="EC" id="1.14.12.17"/>
    </reaction>
</comment>
<dbReference type="SUPFAM" id="SSF63380">
    <property type="entry name" value="Riboflavin synthase domain-like"/>
    <property type="match status" value="1"/>
</dbReference>
<dbReference type="GO" id="GO:0020037">
    <property type="term" value="F:heme binding"/>
    <property type="evidence" value="ECO:0007669"/>
    <property type="project" value="InterPro"/>
</dbReference>
<dbReference type="Pfam" id="PF00970">
    <property type="entry name" value="FAD_binding_6"/>
    <property type="match status" value="1"/>
</dbReference>
<feature type="compositionally biased region" description="Basic and acidic residues" evidence="11">
    <location>
        <begin position="13"/>
        <end position="23"/>
    </location>
</feature>
<evidence type="ECO:0000256" key="5">
    <source>
        <dbReference type="ARBA" id="ARBA00022714"/>
    </source>
</evidence>